<feature type="non-terminal residue" evidence="5">
    <location>
        <position position="163"/>
    </location>
</feature>
<gene>
    <name evidence="5" type="ORF">Vbra_10512</name>
</gene>
<dbReference type="SMART" id="SM00223">
    <property type="entry name" value="APPLE"/>
    <property type="match status" value="1"/>
</dbReference>
<name>A0A0G4H1K6_VITBC</name>
<dbReference type="Proteomes" id="UP000041254">
    <property type="component" value="Unassembled WGS sequence"/>
</dbReference>
<feature type="signal peptide" evidence="3">
    <location>
        <begin position="1"/>
        <end position="30"/>
    </location>
</feature>
<dbReference type="GO" id="GO:0006508">
    <property type="term" value="P:proteolysis"/>
    <property type="evidence" value="ECO:0007669"/>
    <property type="project" value="InterPro"/>
</dbReference>
<dbReference type="AlphaFoldDB" id="A0A0G4H1K6"/>
<evidence type="ECO:0000256" key="2">
    <source>
        <dbReference type="ARBA" id="ARBA00023157"/>
    </source>
</evidence>
<reference evidence="5 6" key="1">
    <citation type="submission" date="2014-11" db="EMBL/GenBank/DDBJ databases">
        <authorList>
            <person name="Zhu J."/>
            <person name="Qi W."/>
            <person name="Song R."/>
        </authorList>
    </citation>
    <scope>NUCLEOTIDE SEQUENCE [LARGE SCALE GENOMIC DNA]</scope>
</reference>
<evidence type="ECO:0000259" key="4">
    <source>
        <dbReference type="PROSITE" id="PS50948"/>
    </source>
</evidence>
<protein>
    <recommendedName>
        <fullName evidence="4">Apple domain-containing protein</fullName>
    </recommendedName>
</protein>
<dbReference type="InterPro" id="IPR003609">
    <property type="entry name" value="Pan_app"/>
</dbReference>
<keyword evidence="6" id="KW-1185">Reference proteome</keyword>
<keyword evidence="1" id="KW-0677">Repeat</keyword>
<accession>A0A0G4H1K6</accession>
<dbReference type="Pfam" id="PF00024">
    <property type="entry name" value="PAN_1"/>
    <property type="match status" value="1"/>
</dbReference>
<dbReference type="PROSITE" id="PS50948">
    <property type="entry name" value="PAN"/>
    <property type="match status" value="1"/>
</dbReference>
<dbReference type="Gene3D" id="3.50.4.10">
    <property type="entry name" value="Hepatocyte Growth Factor"/>
    <property type="match status" value="1"/>
</dbReference>
<evidence type="ECO:0000256" key="3">
    <source>
        <dbReference type="SAM" id="SignalP"/>
    </source>
</evidence>
<dbReference type="InParanoid" id="A0A0G4H1K6"/>
<dbReference type="GO" id="GO:0005576">
    <property type="term" value="C:extracellular region"/>
    <property type="evidence" value="ECO:0007669"/>
    <property type="project" value="InterPro"/>
</dbReference>
<keyword evidence="2" id="KW-1015">Disulfide bond</keyword>
<organism evidence="5 6">
    <name type="scientific">Vitrella brassicaformis (strain CCMP3155)</name>
    <dbReference type="NCBI Taxonomy" id="1169540"/>
    <lineage>
        <taxon>Eukaryota</taxon>
        <taxon>Sar</taxon>
        <taxon>Alveolata</taxon>
        <taxon>Colpodellida</taxon>
        <taxon>Vitrellaceae</taxon>
        <taxon>Vitrella</taxon>
    </lineage>
</organism>
<evidence type="ECO:0000313" key="5">
    <source>
        <dbReference type="EMBL" id="CEM37485.1"/>
    </source>
</evidence>
<feature type="chain" id="PRO_5005190808" description="Apple domain-containing protein" evidence="3">
    <location>
        <begin position="31"/>
        <end position="163"/>
    </location>
</feature>
<dbReference type="InterPro" id="IPR000177">
    <property type="entry name" value="Apple"/>
</dbReference>
<sequence length="163" mass="17766">MSYTLCSMAFRPTLLMLAVAALAASDNIRARPITDRVLEEGRCSTKQKHCEKCGKAANGREVCELCEAGFFLRGTNCPHMYQCRVLSDVVIGEGEANDVAEAGLVSSFAECHHQCATTPKCQALSFYIDGRCVLKDGSALKKMSFELGVKSARLDCEKMDDVV</sequence>
<evidence type="ECO:0000313" key="6">
    <source>
        <dbReference type="Proteomes" id="UP000041254"/>
    </source>
</evidence>
<feature type="domain" description="Apple" evidence="4">
    <location>
        <begin position="77"/>
        <end position="156"/>
    </location>
</feature>
<proteinExistence type="predicted"/>
<dbReference type="EMBL" id="CDMY01000940">
    <property type="protein sequence ID" value="CEM37485.1"/>
    <property type="molecule type" value="Genomic_DNA"/>
</dbReference>
<keyword evidence="3" id="KW-0732">Signal</keyword>
<evidence type="ECO:0000256" key="1">
    <source>
        <dbReference type="ARBA" id="ARBA00022737"/>
    </source>
</evidence>